<dbReference type="SMART" id="SM00388">
    <property type="entry name" value="HisKA"/>
    <property type="match status" value="1"/>
</dbReference>
<dbReference type="Proteomes" id="UP000294980">
    <property type="component" value="Unassembled WGS sequence"/>
</dbReference>
<proteinExistence type="predicted"/>
<keyword evidence="9" id="KW-0812">Transmembrane</keyword>
<feature type="transmembrane region" description="Helical" evidence="9">
    <location>
        <begin position="65"/>
        <end position="84"/>
    </location>
</feature>
<keyword evidence="9" id="KW-1133">Transmembrane helix</keyword>
<feature type="domain" description="Histidine kinase" evidence="10">
    <location>
        <begin position="483"/>
        <end position="688"/>
    </location>
</feature>
<dbReference type="EC" id="2.7.13.3" evidence="2"/>
<evidence type="ECO:0000313" key="11">
    <source>
        <dbReference type="EMBL" id="TCO74333.1"/>
    </source>
</evidence>
<keyword evidence="8" id="KW-0902">Two-component regulatory system</keyword>
<keyword evidence="7" id="KW-0067">ATP-binding</keyword>
<evidence type="ECO:0000256" key="8">
    <source>
        <dbReference type="ARBA" id="ARBA00023012"/>
    </source>
</evidence>
<dbReference type="InterPro" id="IPR005467">
    <property type="entry name" value="His_kinase_dom"/>
</dbReference>
<feature type="transmembrane region" description="Helical" evidence="9">
    <location>
        <begin position="233"/>
        <end position="257"/>
    </location>
</feature>
<dbReference type="InterPro" id="IPR003594">
    <property type="entry name" value="HATPase_dom"/>
</dbReference>
<dbReference type="GO" id="GO:0005524">
    <property type="term" value="F:ATP binding"/>
    <property type="evidence" value="ECO:0007669"/>
    <property type="project" value="UniProtKB-KW"/>
</dbReference>
<feature type="transmembrane region" description="Helical" evidence="9">
    <location>
        <begin position="104"/>
        <end position="124"/>
    </location>
</feature>
<dbReference type="NCBIfam" id="TIGR02916">
    <property type="entry name" value="PEP_his_kin"/>
    <property type="match status" value="1"/>
</dbReference>
<dbReference type="SMART" id="SM00387">
    <property type="entry name" value="HATPase_c"/>
    <property type="match status" value="1"/>
</dbReference>
<dbReference type="SUPFAM" id="SSF55874">
    <property type="entry name" value="ATPase domain of HSP90 chaperone/DNA topoisomerase II/histidine kinase"/>
    <property type="match status" value="1"/>
</dbReference>
<dbReference type="InterPro" id="IPR036097">
    <property type="entry name" value="HisK_dim/P_sf"/>
</dbReference>
<comment type="caution">
    <text evidence="11">The sequence shown here is derived from an EMBL/GenBank/DDBJ whole genome shotgun (WGS) entry which is preliminary data.</text>
</comment>
<keyword evidence="9" id="KW-0472">Membrane</keyword>
<reference evidence="11 12" key="1">
    <citation type="submission" date="2019-03" db="EMBL/GenBank/DDBJ databases">
        <title>Genomic Encyclopedia of Type Strains, Phase IV (KMG-IV): sequencing the most valuable type-strain genomes for metagenomic binning, comparative biology and taxonomic classification.</title>
        <authorList>
            <person name="Goeker M."/>
        </authorList>
    </citation>
    <scope>NUCLEOTIDE SEQUENCE [LARGE SCALE GENOMIC DNA]</scope>
    <source>
        <strain evidence="11 12">DSM 23344</strain>
    </source>
</reference>
<dbReference type="InterPro" id="IPR003661">
    <property type="entry name" value="HisK_dim/P_dom"/>
</dbReference>
<feature type="transmembrane region" description="Helical" evidence="9">
    <location>
        <begin position="6"/>
        <end position="26"/>
    </location>
</feature>
<gene>
    <name evidence="11" type="ORF">EV688_11446</name>
</gene>
<evidence type="ECO:0000256" key="7">
    <source>
        <dbReference type="ARBA" id="ARBA00022840"/>
    </source>
</evidence>
<dbReference type="RefSeq" id="WP_240624416.1">
    <property type="nucleotide sequence ID" value="NZ_QQSW01000018.1"/>
</dbReference>
<feature type="transmembrane region" description="Helical" evidence="9">
    <location>
        <begin position="136"/>
        <end position="155"/>
    </location>
</feature>
<sequence>MPSNISLLTYGLAGLAFALISVLLLFRWRIKPLGPSLTLACGTTAAWALSIALGTLPDYPPLRLIRVMELLRNGAWLFFLLQLLSLQHGDSSWRWHGRQWLRPFLPLMLLVLALQLAPTLPPGLLSRALLAQHHDLMLSVWLVLAIAGLVLIEQLYRNAASGERWSLKFLCLGLGALYTYDFFMYAEALLFRQLDAQLWQARGLVAALVTPWLAIGIARNTQWRMDLHVSRHVVFHTVTLMGTGLYLLGMAVIGYFIKYLGGTWSGVLQVGFLAASGALLVSLLFSGKLRARLRVFLSKHFFSYRYDYRDEWLKFTRALASLSGDVAEGIIRTMAPLVSGRAGLLFSTPPGDTPRLLAHWQMPPPQGCREGLGNLPAWVAKSDWVVDLRERRQSPDLYEGLVLPEWLERTGDLWLIIPLVFGERLEGLLMLKGSDFKHSLNWEDRDLLKTAGRQAASHLAQHLASQALVEARQFDAFNRLSAYVVHDLKNILAQQSLIVSNAARHRDNPAFIDDMIATVENSVTRMQRLMEQMRSGVRSGSAELVSVAPLLAEVIAQRASTQPAPIAELNPAASCIVEADRERLATVFTHLVQNAQEATDSEGEVRVRLDDCDEQRVSIDIIDTGRGMDEDFLRTRLFRPFESTKGLTGMGIGVFESREYIRQLGGDIDVESTPGKGTCFTVQLPVGQPNALKDT</sequence>
<dbReference type="InterPro" id="IPR036890">
    <property type="entry name" value="HATPase_C_sf"/>
</dbReference>
<dbReference type="GO" id="GO:0000155">
    <property type="term" value="F:phosphorelay sensor kinase activity"/>
    <property type="evidence" value="ECO:0007669"/>
    <property type="project" value="InterPro"/>
</dbReference>
<protein>
    <recommendedName>
        <fullName evidence="2">histidine kinase</fullName>
        <ecNumber evidence="2">2.7.13.3</ecNumber>
    </recommendedName>
</protein>
<dbReference type="Pfam" id="PF02518">
    <property type="entry name" value="HATPase_c"/>
    <property type="match status" value="1"/>
</dbReference>
<dbReference type="Gene3D" id="3.30.565.10">
    <property type="entry name" value="Histidine kinase-like ATPase, C-terminal domain"/>
    <property type="match status" value="1"/>
</dbReference>
<keyword evidence="4" id="KW-0808">Transferase</keyword>
<evidence type="ECO:0000256" key="2">
    <source>
        <dbReference type="ARBA" id="ARBA00012438"/>
    </source>
</evidence>
<keyword evidence="3" id="KW-0597">Phosphoprotein</keyword>
<keyword evidence="12" id="KW-1185">Reference proteome</keyword>
<feature type="transmembrane region" description="Helical" evidence="9">
    <location>
        <begin position="263"/>
        <end position="285"/>
    </location>
</feature>
<organism evidence="11 12">
    <name type="scientific">Chromatocurvus halotolerans</name>
    <dbReference type="NCBI Taxonomy" id="1132028"/>
    <lineage>
        <taxon>Bacteria</taxon>
        <taxon>Pseudomonadati</taxon>
        <taxon>Pseudomonadota</taxon>
        <taxon>Gammaproteobacteria</taxon>
        <taxon>Cellvibrionales</taxon>
        <taxon>Halieaceae</taxon>
        <taxon>Chromatocurvus</taxon>
    </lineage>
</organism>
<dbReference type="PROSITE" id="PS50109">
    <property type="entry name" value="HIS_KIN"/>
    <property type="match status" value="1"/>
</dbReference>
<evidence type="ECO:0000313" key="12">
    <source>
        <dbReference type="Proteomes" id="UP000294980"/>
    </source>
</evidence>
<name>A0A4R2KKY5_9GAMM</name>
<evidence type="ECO:0000256" key="5">
    <source>
        <dbReference type="ARBA" id="ARBA00022741"/>
    </source>
</evidence>
<evidence type="ECO:0000256" key="1">
    <source>
        <dbReference type="ARBA" id="ARBA00000085"/>
    </source>
</evidence>
<evidence type="ECO:0000259" key="10">
    <source>
        <dbReference type="PROSITE" id="PS50109"/>
    </source>
</evidence>
<keyword evidence="6 11" id="KW-0418">Kinase</keyword>
<dbReference type="InterPro" id="IPR004358">
    <property type="entry name" value="Sig_transdc_His_kin-like_C"/>
</dbReference>
<evidence type="ECO:0000256" key="9">
    <source>
        <dbReference type="SAM" id="Phobius"/>
    </source>
</evidence>
<dbReference type="AlphaFoldDB" id="A0A4R2KKY5"/>
<dbReference type="CDD" id="cd00082">
    <property type="entry name" value="HisKA"/>
    <property type="match status" value="1"/>
</dbReference>
<dbReference type="PANTHER" id="PTHR43065">
    <property type="entry name" value="SENSOR HISTIDINE KINASE"/>
    <property type="match status" value="1"/>
</dbReference>
<evidence type="ECO:0000256" key="6">
    <source>
        <dbReference type="ARBA" id="ARBA00022777"/>
    </source>
</evidence>
<dbReference type="PRINTS" id="PR00344">
    <property type="entry name" value="BCTRLSENSOR"/>
</dbReference>
<dbReference type="EMBL" id="SLWX01000014">
    <property type="protein sequence ID" value="TCO74333.1"/>
    <property type="molecule type" value="Genomic_DNA"/>
</dbReference>
<evidence type="ECO:0000256" key="4">
    <source>
        <dbReference type="ARBA" id="ARBA00022679"/>
    </source>
</evidence>
<dbReference type="SUPFAM" id="SSF55781">
    <property type="entry name" value="GAF domain-like"/>
    <property type="match status" value="1"/>
</dbReference>
<keyword evidence="5" id="KW-0547">Nucleotide-binding</keyword>
<comment type="catalytic activity">
    <reaction evidence="1">
        <text>ATP + protein L-histidine = ADP + protein N-phospho-L-histidine.</text>
        <dbReference type="EC" id="2.7.13.3"/>
    </reaction>
</comment>
<accession>A0A4R2KKY5</accession>
<dbReference type="InterPro" id="IPR014265">
    <property type="entry name" value="XrtA/PrsK"/>
</dbReference>
<dbReference type="SUPFAM" id="SSF47384">
    <property type="entry name" value="Homodimeric domain of signal transducing histidine kinase"/>
    <property type="match status" value="1"/>
</dbReference>
<feature type="transmembrane region" description="Helical" evidence="9">
    <location>
        <begin position="167"/>
        <end position="186"/>
    </location>
</feature>
<dbReference type="PANTHER" id="PTHR43065:SF10">
    <property type="entry name" value="PEROXIDE STRESS-ACTIVATED HISTIDINE KINASE MAK3"/>
    <property type="match status" value="1"/>
</dbReference>
<evidence type="ECO:0000256" key="3">
    <source>
        <dbReference type="ARBA" id="ARBA00022553"/>
    </source>
</evidence>
<dbReference type="Gene3D" id="1.10.287.130">
    <property type="match status" value="1"/>
</dbReference>
<feature type="transmembrane region" description="Helical" evidence="9">
    <location>
        <begin position="33"/>
        <end position="53"/>
    </location>
</feature>